<keyword evidence="3" id="KW-0131">Cell cycle</keyword>
<dbReference type="eggNOG" id="ENOG5034C9A">
    <property type="taxonomic scope" value="Bacteria"/>
</dbReference>
<dbReference type="HOGENOM" id="CLU_101302_0_0_9"/>
<evidence type="ECO:0000256" key="1">
    <source>
        <dbReference type="SAM" id="Phobius"/>
    </source>
</evidence>
<evidence type="ECO:0000313" key="3">
    <source>
        <dbReference type="EMBL" id="EKY22280.1"/>
    </source>
</evidence>
<evidence type="ECO:0000259" key="2">
    <source>
        <dbReference type="Pfam" id="PF05036"/>
    </source>
</evidence>
<dbReference type="InterPro" id="IPR036680">
    <property type="entry name" value="SPOR-like_sf"/>
</dbReference>
<feature type="domain" description="SPOR" evidence="2">
    <location>
        <begin position="93"/>
        <end position="156"/>
    </location>
</feature>
<keyword evidence="4" id="KW-1185">Reference proteome</keyword>
<name>L1Q3L2_9CLOT</name>
<dbReference type="Gene3D" id="3.30.70.1070">
    <property type="entry name" value="Sporulation related repeat"/>
    <property type="match status" value="1"/>
</dbReference>
<dbReference type="GO" id="GO:0051301">
    <property type="term" value="P:cell division"/>
    <property type="evidence" value="ECO:0007669"/>
    <property type="project" value="UniProtKB-KW"/>
</dbReference>
<accession>L1Q3L2</accession>
<keyword evidence="1" id="KW-0812">Transmembrane</keyword>
<dbReference type="Proteomes" id="UP000010420">
    <property type="component" value="Unassembled WGS sequence"/>
</dbReference>
<evidence type="ECO:0000313" key="4">
    <source>
        <dbReference type="Proteomes" id="UP000010420"/>
    </source>
</evidence>
<dbReference type="PATRIC" id="fig|545697.3.peg.3248"/>
<keyword evidence="3" id="KW-0132">Cell division</keyword>
<gene>
    <name evidence="3" type="ORF">HMPREF0216_03324</name>
</gene>
<reference evidence="3 4" key="1">
    <citation type="submission" date="2012-05" db="EMBL/GenBank/DDBJ databases">
        <authorList>
            <person name="Weinstock G."/>
            <person name="Sodergren E."/>
            <person name="Lobos E.A."/>
            <person name="Fulton L."/>
            <person name="Fulton R."/>
            <person name="Courtney L."/>
            <person name="Fronick C."/>
            <person name="O'Laughlin M."/>
            <person name="Godfrey J."/>
            <person name="Wilson R.M."/>
            <person name="Miner T."/>
            <person name="Farmer C."/>
            <person name="Delehaunty K."/>
            <person name="Cordes M."/>
            <person name="Minx P."/>
            <person name="Tomlinson C."/>
            <person name="Chen J."/>
            <person name="Wollam A."/>
            <person name="Pepin K.H."/>
            <person name="Bhonagiri V."/>
            <person name="Zhang X."/>
            <person name="Suruliraj S."/>
            <person name="Warren W."/>
            <person name="Mitreva M."/>
            <person name="Mardis E.R."/>
            <person name="Wilson R.K."/>
        </authorList>
    </citation>
    <scope>NUCLEOTIDE SEQUENCE [LARGE SCALE GENOMIC DNA]</scope>
    <source>
        <strain evidence="3 4">DSM 1785</strain>
    </source>
</reference>
<keyword evidence="1" id="KW-0472">Membrane</keyword>
<sequence length="253" mass="28247">MRYTKYNYKKKKNNDIWKSILSFVVMSVFVIIVGVLLANVIIYFLPANDANENLIDANEKQQISENTKINSEEVDNNTDDNSTITSSNNVVSSFVIVQCGYFSSNENANVILSKISSEYSAFIFNDSDKFKVLAGIYNSDEADSVVNKLTSNGIESAKVTINLNVNDEVQSQVSAICDGYLKLLNTSLNSDVKSVSTDDFKTWVSNLDSVESGDKIEVLNNLKQHINESASEIKKEDVSQEMQFIYTTLINFS</sequence>
<dbReference type="RefSeq" id="WP_005216179.1">
    <property type="nucleotide sequence ID" value="NZ_KB291715.1"/>
</dbReference>
<dbReference type="EMBL" id="AMEZ01000133">
    <property type="protein sequence ID" value="EKY22280.1"/>
    <property type="molecule type" value="Genomic_DNA"/>
</dbReference>
<dbReference type="GO" id="GO:0042834">
    <property type="term" value="F:peptidoglycan binding"/>
    <property type="evidence" value="ECO:0007669"/>
    <property type="project" value="InterPro"/>
</dbReference>
<dbReference type="OrthoDB" id="1936130at2"/>
<keyword evidence="1" id="KW-1133">Transmembrane helix</keyword>
<protein>
    <submittedName>
        <fullName evidence="3">Sporulation and cell division repeat protein</fullName>
    </submittedName>
</protein>
<dbReference type="InterPro" id="IPR007730">
    <property type="entry name" value="SPOR-like_dom"/>
</dbReference>
<proteinExistence type="predicted"/>
<dbReference type="SUPFAM" id="SSF110997">
    <property type="entry name" value="Sporulation related repeat"/>
    <property type="match status" value="1"/>
</dbReference>
<feature type="transmembrane region" description="Helical" evidence="1">
    <location>
        <begin position="20"/>
        <end position="45"/>
    </location>
</feature>
<dbReference type="STRING" id="545697.HMPREF0216_03324"/>
<comment type="caution">
    <text evidence="3">The sequence shown here is derived from an EMBL/GenBank/DDBJ whole genome shotgun (WGS) entry which is preliminary data.</text>
</comment>
<dbReference type="AlphaFoldDB" id="L1Q3L2"/>
<dbReference type="Pfam" id="PF05036">
    <property type="entry name" value="SPOR"/>
    <property type="match status" value="1"/>
</dbReference>
<organism evidence="3 4">
    <name type="scientific">Clostridium celatum DSM 1785</name>
    <dbReference type="NCBI Taxonomy" id="545697"/>
    <lineage>
        <taxon>Bacteria</taxon>
        <taxon>Bacillati</taxon>
        <taxon>Bacillota</taxon>
        <taxon>Clostridia</taxon>
        <taxon>Eubacteriales</taxon>
        <taxon>Clostridiaceae</taxon>
        <taxon>Clostridium</taxon>
    </lineage>
</organism>